<protein>
    <submittedName>
        <fullName evidence="2">Uncharacterized protein</fullName>
    </submittedName>
</protein>
<reference evidence="3" key="1">
    <citation type="submission" date="2020-06" db="EMBL/GenBank/DDBJ databases">
        <title>Draft genomic sequecing of Geomonas sp. Red745.</title>
        <authorList>
            <person name="Itoh H."/>
            <person name="Xu Z.X."/>
            <person name="Ushijima N."/>
            <person name="Masuda Y."/>
            <person name="Shiratori Y."/>
            <person name="Senoo K."/>
        </authorList>
    </citation>
    <scope>NUCLEOTIDE SEQUENCE [LARGE SCALE GENOMIC DNA]</scope>
    <source>
        <strain evidence="3">Red745</strain>
    </source>
</reference>
<sequence length="123" mass="13993">MADWIKAEIAHGLQALLSLRLKNTPAEDMIELTADIWVRAFMHRLGRSSIEAIDAPRIQEGFAQTFPRVREWPAPVEVMDRMPARPERAKLPAPEPTAEQHQQSVERVKAMLNDLVQNWGKAC</sequence>
<evidence type="ECO:0000313" key="3">
    <source>
        <dbReference type="Proteomes" id="UP000587586"/>
    </source>
</evidence>
<dbReference type="Proteomes" id="UP000587586">
    <property type="component" value="Unassembled WGS sequence"/>
</dbReference>
<name>A0A6V8N8R3_9BACT</name>
<gene>
    <name evidence="2" type="ORF">GMLC_14820</name>
</gene>
<dbReference type="AlphaFoldDB" id="A0A6V8N8R3"/>
<evidence type="ECO:0000256" key="1">
    <source>
        <dbReference type="SAM" id="MobiDB-lite"/>
    </source>
</evidence>
<evidence type="ECO:0000313" key="2">
    <source>
        <dbReference type="EMBL" id="GFO67903.1"/>
    </source>
</evidence>
<comment type="caution">
    <text evidence="2">The sequence shown here is derived from an EMBL/GenBank/DDBJ whole genome shotgun (WGS) entry which is preliminary data.</text>
</comment>
<proteinExistence type="predicted"/>
<organism evidence="2 3">
    <name type="scientific">Geomonas limicola</name>
    <dbReference type="NCBI Taxonomy" id="2740186"/>
    <lineage>
        <taxon>Bacteria</taxon>
        <taxon>Pseudomonadati</taxon>
        <taxon>Thermodesulfobacteriota</taxon>
        <taxon>Desulfuromonadia</taxon>
        <taxon>Geobacterales</taxon>
        <taxon>Geobacteraceae</taxon>
        <taxon>Geomonas</taxon>
    </lineage>
</organism>
<dbReference type="EMBL" id="BLXZ01000003">
    <property type="protein sequence ID" value="GFO67903.1"/>
    <property type="molecule type" value="Genomic_DNA"/>
</dbReference>
<dbReference type="RefSeq" id="WP_183360443.1">
    <property type="nucleotide sequence ID" value="NZ_BLXZ01000003.1"/>
</dbReference>
<accession>A0A6V8N8R3</accession>
<feature type="region of interest" description="Disordered" evidence="1">
    <location>
        <begin position="85"/>
        <end position="104"/>
    </location>
</feature>
<keyword evidence="3" id="KW-1185">Reference proteome</keyword>